<proteinExistence type="predicted"/>
<organism evidence="2 3">
    <name type="scientific">Mycena alexandri</name>
    <dbReference type="NCBI Taxonomy" id="1745969"/>
    <lineage>
        <taxon>Eukaryota</taxon>
        <taxon>Fungi</taxon>
        <taxon>Dikarya</taxon>
        <taxon>Basidiomycota</taxon>
        <taxon>Agaricomycotina</taxon>
        <taxon>Agaricomycetes</taxon>
        <taxon>Agaricomycetidae</taxon>
        <taxon>Agaricales</taxon>
        <taxon>Marasmiineae</taxon>
        <taxon>Mycenaceae</taxon>
        <taxon>Mycena</taxon>
    </lineage>
</organism>
<accession>A0AAD6XA96</accession>
<keyword evidence="3" id="KW-1185">Reference proteome</keyword>
<dbReference type="AlphaFoldDB" id="A0AAD6XA96"/>
<protein>
    <submittedName>
        <fullName evidence="2">Uncharacterized protein</fullName>
    </submittedName>
</protein>
<feature type="compositionally biased region" description="Polar residues" evidence="1">
    <location>
        <begin position="64"/>
        <end position="117"/>
    </location>
</feature>
<sequence>MGRRTFGTLLEEERASYRQTRGPTPLSRSYPLRALAQTLAAAEDVQRRSMRYEGDHVLALGATDSRSPSLSTTEPVDRMQTPSTPSFAVGTTTAGSRSPSPSTTEPFDRMQTPNTPSFVVDGSVPDARFDYRGRRLVELVMADIARSSAGPTTFRYAVTDPSRGPCLRRDDDVLLIGMLHHPARVFKNHGVAHKHFAVESEPNTLYTGAAVEVQILMLPYMDEMDWVPGNPCSGILWNLNPKSDVGAAVEGSYVGLLARISVFLTSPCRRILRPCLSNKWFSVIKLTLVL</sequence>
<feature type="region of interest" description="Disordered" evidence="1">
    <location>
        <begin position="59"/>
        <end position="121"/>
    </location>
</feature>
<evidence type="ECO:0000256" key="1">
    <source>
        <dbReference type="SAM" id="MobiDB-lite"/>
    </source>
</evidence>
<evidence type="ECO:0000313" key="3">
    <source>
        <dbReference type="Proteomes" id="UP001218188"/>
    </source>
</evidence>
<dbReference type="Proteomes" id="UP001218188">
    <property type="component" value="Unassembled WGS sequence"/>
</dbReference>
<evidence type="ECO:0000313" key="2">
    <source>
        <dbReference type="EMBL" id="KAJ7040626.1"/>
    </source>
</evidence>
<reference evidence="2" key="1">
    <citation type="submission" date="2023-03" db="EMBL/GenBank/DDBJ databases">
        <title>Massive genome expansion in bonnet fungi (Mycena s.s.) driven by repeated elements and novel gene families across ecological guilds.</title>
        <authorList>
            <consortium name="Lawrence Berkeley National Laboratory"/>
            <person name="Harder C.B."/>
            <person name="Miyauchi S."/>
            <person name="Viragh M."/>
            <person name="Kuo A."/>
            <person name="Thoen E."/>
            <person name="Andreopoulos B."/>
            <person name="Lu D."/>
            <person name="Skrede I."/>
            <person name="Drula E."/>
            <person name="Henrissat B."/>
            <person name="Morin E."/>
            <person name="Kohler A."/>
            <person name="Barry K."/>
            <person name="LaButti K."/>
            <person name="Morin E."/>
            <person name="Salamov A."/>
            <person name="Lipzen A."/>
            <person name="Mereny Z."/>
            <person name="Hegedus B."/>
            <person name="Baldrian P."/>
            <person name="Stursova M."/>
            <person name="Weitz H."/>
            <person name="Taylor A."/>
            <person name="Grigoriev I.V."/>
            <person name="Nagy L.G."/>
            <person name="Martin F."/>
            <person name="Kauserud H."/>
        </authorList>
    </citation>
    <scope>NUCLEOTIDE SEQUENCE</scope>
    <source>
        <strain evidence="2">CBHHK200</strain>
    </source>
</reference>
<gene>
    <name evidence="2" type="ORF">C8F04DRAFT_1177963</name>
</gene>
<dbReference type="EMBL" id="JARJCM010000021">
    <property type="protein sequence ID" value="KAJ7040626.1"/>
    <property type="molecule type" value="Genomic_DNA"/>
</dbReference>
<name>A0AAD6XA96_9AGAR</name>
<comment type="caution">
    <text evidence="2">The sequence shown here is derived from an EMBL/GenBank/DDBJ whole genome shotgun (WGS) entry which is preliminary data.</text>
</comment>